<gene>
    <name evidence="1" type="ORF">DSO57_1037055</name>
</gene>
<comment type="caution">
    <text evidence="1">The sequence shown here is derived from an EMBL/GenBank/DDBJ whole genome shotgun (WGS) entry which is preliminary data.</text>
</comment>
<name>A0ACC2SZ43_9FUNG</name>
<evidence type="ECO:0000313" key="2">
    <source>
        <dbReference type="Proteomes" id="UP001165960"/>
    </source>
</evidence>
<proteinExistence type="predicted"/>
<evidence type="ECO:0000313" key="1">
    <source>
        <dbReference type="EMBL" id="KAJ9067644.1"/>
    </source>
</evidence>
<dbReference type="EMBL" id="QTSX02003931">
    <property type="protein sequence ID" value="KAJ9067644.1"/>
    <property type="molecule type" value="Genomic_DNA"/>
</dbReference>
<dbReference type="Proteomes" id="UP001165960">
    <property type="component" value="Unassembled WGS sequence"/>
</dbReference>
<organism evidence="1 2">
    <name type="scientific">Entomophthora muscae</name>
    <dbReference type="NCBI Taxonomy" id="34485"/>
    <lineage>
        <taxon>Eukaryota</taxon>
        <taxon>Fungi</taxon>
        <taxon>Fungi incertae sedis</taxon>
        <taxon>Zoopagomycota</taxon>
        <taxon>Entomophthoromycotina</taxon>
        <taxon>Entomophthoromycetes</taxon>
        <taxon>Entomophthorales</taxon>
        <taxon>Entomophthoraceae</taxon>
        <taxon>Entomophthora</taxon>
    </lineage>
</organism>
<keyword evidence="2" id="KW-1185">Reference proteome</keyword>
<accession>A0ACC2SZ43</accession>
<sequence length="61" mass="5945">MPTATIQVPTTPKQAPTSLAPAGQPSGLLQAPSTSPPGPSLPPGPLTTSHSSQSEAGTCPN</sequence>
<reference evidence="1" key="1">
    <citation type="submission" date="2022-04" db="EMBL/GenBank/DDBJ databases">
        <title>Genome of the entomopathogenic fungus Entomophthora muscae.</title>
        <authorList>
            <person name="Elya C."/>
            <person name="Lovett B.R."/>
            <person name="Lee E."/>
            <person name="Macias A.M."/>
            <person name="Hajek A.E."/>
            <person name="De Bivort B.L."/>
            <person name="Kasson M.T."/>
            <person name="De Fine Licht H.H."/>
            <person name="Stajich J.E."/>
        </authorList>
    </citation>
    <scope>NUCLEOTIDE SEQUENCE</scope>
    <source>
        <strain evidence="1">Berkeley</strain>
    </source>
</reference>
<protein>
    <submittedName>
        <fullName evidence="1">Uncharacterized protein</fullName>
    </submittedName>
</protein>